<accession>A0AAU9TZV0</accession>
<keyword evidence="4" id="KW-1185">Reference proteome</keyword>
<dbReference type="Proteomes" id="UP001153954">
    <property type="component" value="Unassembled WGS sequence"/>
</dbReference>
<dbReference type="PANTHER" id="PTHR24559">
    <property type="entry name" value="TRANSPOSON TY3-I GAG-POL POLYPROTEIN"/>
    <property type="match status" value="1"/>
</dbReference>
<dbReference type="PANTHER" id="PTHR24559:SF444">
    <property type="entry name" value="REVERSE TRANSCRIPTASE DOMAIN-CONTAINING PROTEIN"/>
    <property type="match status" value="1"/>
</dbReference>
<dbReference type="CDD" id="cd01647">
    <property type="entry name" value="RT_LTR"/>
    <property type="match status" value="1"/>
</dbReference>
<dbReference type="InterPro" id="IPR043502">
    <property type="entry name" value="DNA/RNA_pol_sf"/>
</dbReference>
<feature type="compositionally biased region" description="Basic residues" evidence="1">
    <location>
        <begin position="1"/>
        <end position="18"/>
    </location>
</feature>
<sequence>MTGRSSRSKRRGHSRVKRRTSDSSHESCLDSVNVRHTPPRNNRHNSPSDRHDRSSRRRNGSHSPRSSRKYNRDITVDRIFNRLEAIEARLPISVENDSPLRPTNQSRLLSASLAVPTTASEPSSRMAEEVTEGSDMNTSGTKEVESSIVGALTSLFKANSQNFFISPFDPNVHDFDVCSSKGDAKSWLNDWVTNDRSWSNFKQEFKSLWPRNIDIASVLYDVMSTNSNKYSTYAEYARKSLLRLNIVKGLSDELKTAIVVRGIVDPQIKAATTNAKLSSKDLVEFLSVYIKPKPLIDDHVDKLGSYKIFTSLDMATGFHQVPMKDDDSISKTAFVTPEGHYEYLKMPYGLANAPIVYQRIISKTLKTLIDAEYEQNDNHHVARDISVTNDASDAAVGDAALSGTHYTPTQRTGPGEGV</sequence>
<organism evidence="3 4">
    <name type="scientific">Euphydryas editha</name>
    <name type="common">Edith's checkerspot</name>
    <dbReference type="NCBI Taxonomy" id="104508"/>
    <lineage>
        <taxon>Eukaryota</taxon>
        <taxon>Metazoa</taxon>
        <taxon>Ecdysozoa</taxon>
        <taxon>Arthropoda</taxon>
        <taxon>Hexapoda</taxon>
        <taxon>Insecta</taxon>
        <taxon>Pterygota</taxon>
        <taxon>Neoptera</taxon>
        <taxon>Endopterygota</taxon>
        <taxon>Lepidoptera</taxon>
        <taxon>Glossata</taxon>
        <taxon>Ditrysia</taxon>
        <taxon>Papilionoidea</taxon>
        <taxon>Nymphalidae</taxon>
        <taxon>Nymphalinae</taxon>
        <taxon>Euphydryas</taxon>
    </lineage>
</organism>
<evidence type="ECO:0000256" key="1">
    <source>
        <dbReference type="SAM" id="MobiDB-lite"/>
    </source>
</evidence>
<evidence type="ECO:0000313" key="3">
    <source>
        <dbReference type="EMBL" id="CAH2091353.1"/>
    </source>
</evidence>
<feature type="region of interest" description="Disordered" evidence="1">
    <location>
        <begin position="1"/>
        <end position="70"/>
    </location>
</feature>
<feature type="compositionally biased region" description="Basic and acidic residues" evidence="1">
    <location>
        <begin position="19"/>
        <end position="28"/>
    </location>
</feature>
<dbReference type="SUPFAM" id="SSF56672">
    <property type="entry name" value="DNA/RNA polymerases"/>
    <property type="match status" value="1"/>
</dbReference>
<dbReference type="EMBL" id="CAKOGL010000010">
    <property type="protein sequence ID" value="CAH2091353.1"/>
    <property type="molecule type" value="Genomic_DNA"/>
</dbReference>
<name>A0AAU9TZV0_EUPED</name>
<feature type="compositionally biased region" description="Polar residues" evidence="1">
    <location>
        <begin position="111"/>
        <end position="123"/>
    </location>
</feature>
<feature type="domain" description="Reverse transcriptase" evidence="2">
    <location>
        <begin position="283"/>
        <end position="371"/>
    </location>
</feature>
<gene>
    <name evidence="3" type="ORF">EEDITHA_LOCUS7227</name>
</gene>
<dbReference type="Gene3D" id="3.10.10.10">
    <property type="entry name" value="HIV Type 1 Reverse Transcriptase, subunit A, domain 1"/>
    <property type="match status" value="1"/>
</dbReference>
<reference evidence="3" key="1">
    <citation type="submission" date="2022-03" db="EMBL/GenBank/DDBJ databases">
        <authorList>
            <person name="Tunstrom K."/>
        </authorList>
    </citation>
    <scope>NUCLEOTIDE SEQUENCE</scope>
</reference>
<dbReference type="GO" id="GO:0071897">
    <property type="term" value="P:DNA biosynthetic process"/>
    <property type="evidence" value="ECO:0007669"/>
    <property type="project" value="UniProtKB-ARBA"/>
</dbReference>
<comment type="caution">
    <text evidence="3">The sequence shown here is derived from an EMBL/GenBank/DDBJ whole genome shotgun (WGS) entry which is preliminary data.</text>
</comment>
<dbReference type="InterPro" id="IPR053134">
    <property type="entry name" value="RNA-dir_DNA_polymerase"/>
</dbReference>
<dbReference type="InterPro" id="IPR000477">
    <property type="entry name" value="RT_dom"/>
</dbReference>
<dbReference type="Pfam" id="PF00078">
    <property type="entry name" value="RVT_1"/>
    <property type="match status" value="1"/>
</dbReference>
<feature type="region of interest" description="Disordered" evidence="1">
    <location>
        <begin position="111"/>
        <end position="141"/>
    </location>
</feature>
<dbReference type="AlphaFoldDB" id="A0AAU9TZV0"/>
<feature type="compositionally biased region" description="Basic residues" evidence="1">
    <location>
        <begin position="53"/>
        <end position="69"/>
    </location>
</feature>
<protein>
    <recommendedName>
        <fullName evidence="2">Reverse transcriptase domain-containing protein</fullName>
    </recommendedName>
</protein>
<proteinExistence type="predicted"/>
<evidence type="ECO:0000259" key="2">
    <source>
        <dbReference type="Pfam" id="PF00078"/>
    </source>
</evidence>
<evidence type="ECO:0000313" key="4">
    <source>
        <dbReference type="Proteomes" id="UP001153954"/>
    </source>
</evidence>